<dbReference type="InterPro" id="IPR002639">
    <property type="entry name" value="UreF"/>
</dbReference>
<dbReference type="EMBL" id="LKBH01000179">
    <property type="protein sequence ID" value="KQB35206.1"/>
    <property type="molecule type" value="Genomic_DNA"/>
</dbReference>
<evidence type="ECO:0000313" key="4">
    <source>
        <dbReference type="Proteomes" id="UP000050301"/>
    </source>
</evidence>
<dbReference type="InParanoid" id="A0A0Q0VUA8"/>
<proteinExistence type="predicted"/>
<evidence type="ECO:0000313" key="3">
    <source>
        <dbReference type="EMBL" id="KQB35206.1"/>
    </source>
</evidence>
<evidence type="ECO:0000256" key="2">
    <source>
        <dbReference type="ARBA" id="ARBA00023186"/>
    </source>
</evidence>
<dbReference type="InterPro" id="IPR038277">
    <property type="entry name" value="UreF_sf"/>
</dbReference>
<gene>
    <name evidence="3" type="ORF">AOG55_00600</name>
</gene>
<name>A0A0Q0VUA8_9ARCH</name>
<sequence>MKTDMEIKNILNLIRISDSFFPMGTFAISQGMEELIKYHKYSINEISNIVSLYMEKIWKTSDIKIFLLAQRFVDGNNIQAIISLDKFAYSSKLTEELRISSTRMGRSLLNAIDIENYELFNKYILKVRNDESPCTYPIALAFVSSYLNIRQLGITSIIYTNLIETIAALVRLGEIDYIEAQKILYDLISDGKFKIENVDQISQSFPAVDIYSMIHENDSSRMFIS</sequence>
<dbReference type="Gene3D" id="1.10.4190.10">
    <property type="entry name" value="Urease accessory protein UreF"/>
    <property type="match status" value="1"/>
</dbReference>
<dbReference type="AlphaFoldDB" id="A0A0Q0VUA8"/>
<dbReference type="PANTHER" id="PTHR33620:SF1">
    <property type="entry name" value="UREASE ACCESSORY PROTEIN F"/>
    <property type="match status" value="1"/>
</dbReference>
<dbReference type="Pfam" id="PF01730">
    <property type="entry name" value="UreF"/>
    <property type="match status" value="1"/>
</dbReference>
<organism evidence="3 4">
    <name type="scientific">Acidiplasma cupricumulans</name>
    <dbReference type="NCBI Taxonomy" id="312540"/>
    <lineage>
        <taxon>Archaea</taxon>
        <taxon>Methanobacteriati</taxon>
        <taxon>Thermoplasmatota</taxon>
        <taxon>Thermoplasmata</taxon>
        <taxon>Thermoplasmatales</taxon>
        <taxon>Ferroplasmaceae</taxon>
        <taxon>Acidiplasma</taxon>
    </lineage>
</organism>
<comment type="caution">
    <text evidence="3">The sequence shown here is derived from an EMBL/GenBank/DDBJ whole genome shotgun (WGS) entry which is preliminary data.</text>
</comment>
<dbReference type="RefSeq" id="WP_055040977.1">
    <property type="nucleotide sequence ID" value="NZ_LKBH01000179.1"/>
</dbReference>
<reference evidence="3 4" key="1">
    <citation type="submission" date="2015-09" db="EMBL/GenBank/DDBJ databases">
        <title>Heavy metals and arsenic resistance mechanisms in polyextremophilic archaea of the family Ferroplasmaceae.</title>
        <authorList>
            <person name="Bulaev A.G."/>
            <person name="Kanygina A.V."/>
        </authorList>
    </citation>
    <scope>NUCLEOTIDE SEQUENCE [LARGE SCALE GENOMIC DNA]</scope>
    <source>
        <strain evidence="3 4">BH2</strain>
    </source>
</reference>
<dbReference type="PANTHER" id="PTHR33620">
    <property type="entry name" value="UREASE ACCESSORY PROTEIN F"/>
    <property type="match status" value="1"/>
</dbReference>
<dbReference type="Proteomes" id="UP000050301">
    <property type="component" value="Unassembled WGS sequence"/>
</dbReference>
<dbReference type="GO" id="GO:0016151">
    <property type="term" value="F:nickel cation binding"/>
    <property type="evidence" value="ECO:0007669"/>
    <property type="project" value="InterPro"/>
</dbReference>
<accession>A0A0Q0VUA8</accession>
<keyword evidence="1" id="KW-0996">Nickel insertion</keyword>
<evidence type="ECO:0000256" key="1">
    <source>
        <dbReference type="ARBA" id="ARBA00022988"/>
    </source>
</evidence>
<keyword evidence="2" id="KW-0143">Chaperone</keyword>
<keyword evidence="4" id="KW-1185">Reference proteome</keyword>
<protein>
    <recommendedName>
        <fullName evidence="5">Urease accessory protein UreF</fullName>
    </recommendedName>
</protein>
<evidence type="ECO:0008006" key="5">
    <source>
        <dbReference type="Google" id="ProtNLM"/>
    </source>
</evidence>
<dbReference type="PIRSF" id="PIRSF009467">
    <property type="entry name" value="Ureas_acces_UreF"/>
    <property type="match status" value="1"/>
</dbReference>